<feature type="modified residue" description="4-aspartylphosphate" evidence="9">
    <location>
        <position position="58"/>
    </location>
</feature>
<dbReference type="InterPro" id="IPR001789">
    <property type="entry name" value="Sig_transdc_resp-reg_receiver"/>
</dbReference>
<keyword evidence="8" id="KW-0902">Two-component regulatory system</keyword>
<evidence type="ECO:0000259" key="10">
    <source>
        <dbReference type="PROSITE" id="PS50109"/>
    </source>
</evidence>
<comment type="catalytic activity">
    <reaction evidence="1">
        <text>ATP + protein L-histidine = ADP + protein N-phospho-L-histidine.</text>
        <dbReference type="EC" id="2.7.13.3"/>
    </reaction>
</comment>
<name>A0AA48H4F4_9BACT</name>
<proteinExistence type="predicted"/>
<accession>A0AA48H4F4</accession>
<dbReference type="Pfam" id="PF02518">
    <property type="entry name" value="HATPase_c"/>
    <property type="match status" value="1"/>
</dbReference>
<dbReference type="GO" id="GO:0004673">
    <property type="term" value="F:protein histidine kinase activity"/>
    <property type="evidence" value="ECO:0007669"/>
    <property type="project" value="UniProtKB-EC"/>
</dbReference>
<dbReference type="InterPro" id="IPR000014">
    <property type="entry name" value="PAS"/>
</dbReference>
<evidence type="ECO:0000313" key="14">
    <source>
        <dbReference type="Proteomes" id="UP001228113"/>
    </source>
</evidence>
<dbReference type="Pfam" id="PF13188">
    <property type="entry name" value="PAS_8"/>
    <property type="match status" value="1"/>
</dbReference>
<dbReference type="Gene3D" id="3.30.450.20">
    <property type="entry name" value="PAS domain"/>
    <property type="match status" value="2"/>
</dbReference>
<evidence type="ECO:0000313" key="13">
    <source>
        <dbReference type="EMBL" id="BDU75793.1"/>
    </source>
</evidence>
<dbReference type="PROSITE" id="PS50112">
    <property type="entry name" value="PAS"/>
    <property type="match status" value="1"/>
</dbReference>
<dbReference type="GO" id="GO:0005524">
    <property type="term" value="F:ATP binding"/>
    <property type="evidence" value="ECO:0007669"/>
    <property type="project" value="UniProtKB-KW"/>
</dbReference>
<dbReference type="CDD" id="cd00156">
    <property type="entry name" value="REC"/>
    <property type="match status" value="1"/>
</dbReference>
<dbReference type="InterPro" id="IPR036890">
    <property type="entry name" value="HATPase_C_sf"/>
</dbReference>
<keyword evidence="6" id="KW-0418">Kinase</keyword>
<dbReference type="InterPro" id="IPR035965">
    <property type="entry name" value="PAS-like_dom_sf"/>
</dbReference>
<dbReference type="SUPFAM" id="SSF52172">
    <property type="entry name" value="CheY-like"/>
    <property type="match status" value="1"/>
</dbReference>
<gene>
    <name evidence="13" type="ORF">METESE_07510</name>
</gene>
<dbReference type="PANTHER" id="PTHR43065:SF10">
    <property type="entry name" value="PEROXIDE STRESS-ACTIVATED HISTIDINE KINASE MAK3"/>
    <property type="match status" value="1"/>
</dbReference>
<dbReference type="Gene3D" id="3.40.50.2300">
    <property type="match status" value="1"/>
</dbReference>
<dbReference type="InterPro" id="IPR011006">
    <property type="entry name" value="CheY-like_superfamily"/>
</dbReference>
<evidence type="ECO:0000256" key="6">
    <source>
        <dbReference type="ARBA" id="ARBA00022777"/>
    </source>
</evidence>
<sequence>MNRPTRILYLEDQPLDVELVKATLASDYVDCDLAWVNGRDAYLSALQDPWNYDVLLVDYSLPDIGGDEALEIARRTAPDLPFIFLSGHIGDERAVECLRRGATDYVLKTNLPRLAPVVSRALEEAREAAARKAAEASHARVAALLRAALESTSEGILVVDLAGRISAYNRKFLSMCGIPEFVMAPMQLDGVVQYLDGQFGDASALLEEVRLLKNQSDREAGGVLALPGNRTIRESSRPHKIGPETVGRVLSFQEAAPRETPQELLKGVGGGRSAFTAAALAARIVPWVLQGERVIMPDAGPGILGLEKAPEDLADLVALLHPDDVRFFQEALERSLNVGFSARMRRRDGSWVWTRWSVDRGMEGYRGSIQEIVEEAWRRDRELERRQMAGARLATQALAWRTLGPLQDALEALRELRSGKAEPAALDRATNLLETAAATLAQARDLAAQDLPAAQPLDPDLFMERFLPMARILAGPECPVSFQPAGNLPPVALDPAQMRAALGALVENAREAMGGRGPIRLATRLLFPRAHRPGSLPGPMRTRVILEVQDEGPGIPPALRERVLEPFFTTGPDAQRGGLGLTRARETALAHGGSLQLDCPPEGGTAVRILLPALA</sequence>
<dbReference type="Pfam" id="PF00072">
    <property type="entry name" value="Response_reg"/>
    <property type="match status" value="1"/>
</dbReference>
<dbReference type="PROSITE" id="PS50109">
    <property type="entry name" value="HIS_KIN"/>
    <property type="match status" value="1"/>
</dbReference>
<dbReference type="SMART" id="SM00091">
    <property type="entry name" value="PAS"/>
    <property type="match status" value="1"/>
</dbReference>
<evidence type="ECO:0000256" key="9">
    <source>
        <dbReference type="PROSITE-ProRule" id="PRU00169"/>
    </source>
</evidence>
<keyword evidence="5" id="KW-0547">Nucleotide-binding</keyword>
<evidence type="ECO:0000256" key="5">
    <source>
        <dbReference type="ARBA" id="ARBA00022741"/>
    </source>
</evidence>
<dbReference type="PRINTS" id="PR00344">
    <property type="entry name" value="BCTRLSENSOR"/>
</dbReference>
<dbReference type="InterPro" id="IPR003594">
    <property type="entry name" value="HATPase_dom"/>
</dbReference>
<dbReference type="PANTHER" id="PTHR43065">
    <property type="entry name" value="SENSOR HISTIDINE KINASE"/>
    <property type="match status" value="1"/>
</dbReference>
<dbReference type="SMART" id="SM00448">
    <property type="entry name" value="REC"/>
    <property type="match status" value="1"/>
</dbReference>
<dbReference type="InterPro" id="IPR004358">
    <property type="entry name" value="Sig_transdc_His_kin-like_C"/>
</dbReference>
<keyword evidence="4" id="KW-0808">Transferase</keyword>
<dbReference type="GO" id="GO:0000160">
    <property type="term" value="P:phosphorelay signal transduction system"/>
    <property type="evidence" value="ECO:0007669"/>
    <property type="project" value="UniProtKB-KW"/>
</dbReference>
<evidence type="ECO:0000256" key="4">
    <source>
        <dbReference type="ARBA" id="ARBA00022679"/>
    </source>
</evidence>
<evidence type="ECO:0000256" key="8">
    <source>
        <dbReference type="ARBA" id="ARBA00023012"/>
    </source>
</evidence>
<keyword evidence="3 9" id="KW-0597">Phosphoprotein</keyword>
<evidence type="ECO:0000256" key="1">
    <source>
        <dbReference type="ARBA" id="ARBA00000085"/>
    </source>
</evidence>
<evidence type="ECO:0000259" key="11">
    <source>
        <dbReference type="PROSITE" id="PS50110"/>
    </source>
</evidence>
<dbReference type="InterPro" id="IPR005467">
    <property type="entry name" value="His_kinase_dom"/>
</dbReference>
<keyword evidence="7" id="KW-0067">ATP-binding</keyword>
<protein>
    <recommendedName>
        <fullName evidence="2">histidine kinase</fullName>
        <ecNumber evidence="2">2.7.13.3</ecNumber>
    </recommendedName>
</protein>
<reference evidence="13" key="1">
    <citation type="journal article" date="2023" name="Int. J. Syst. Evol. Microbiol.">
        <title>Mesoterricola silvestris gen. nov., sp. nov., Mesoterricola sediminis sp. nov., Geothrix oryzae sp. nov., Geothrix edaphica sp. nov., Geothrix rubra sp. nov., and Geothrix limicola sp. nov., six novel members of Acidobacteriota isolated from soils.</title>
        <authorList>
            <person name="Itoh H."/>
            <person name="Sugisawa Y."/>
            <person name="Mise K."/>
            <person name="Xu Z."/>
            <person name="Kuniyasu M."/>
            <person name="Ushijima N."/>
            <person name="Kawano K."/>
            <person name="Kobayashi E."/>
            <person name="Shiratori Y."/>
            <person name="Masuda Y."/>
            <person name="Senoo K."/>
        </authorList>
    </citation>
    <scope>NUCLEOTIDE SEQUENCE</scope>
    <source>
        <strain evidence="13">W786</strain>
    </source>
</reference>
<evidence type="ECO:0000256" key="7">
    <source>
        <dbReference type="ARBA" id="ARBA00022840"/>
    </source>
</evidence>
<dbReference type="AlphaFoldDB" id="A0AA48H4F4"/>
<keyword evidence="14" id="KW-1185">Reference proteome</keyword>
<dbReference type="EC" id="2.7.13.3" evidence="2"/>
<dbReference type="SUPFAM" id="SSF55874">
    <property type="entry name" value="ATPase domain of HSP90 chaperone/DNA topoisomerase II/histidine kinase"/>
    <property type="match status" value="1"/>
</dbReference>
<organism evidence="13 14">
    <name type="scientific">Mesoterricola sediminis</name>
    <dbReference type="NCBI Taxonomy" id="2927980"/>
    <lineage>
        <taxon>Bacteria</taxon>
        <taxon>Pseudomonadati</taxon>
        <taxon>Acidobacteriota</taxon>
        <taxon>Holophagae</taxon>
        <taxon>Holophagales</taxon>
        <taxon>Holophagaceae</taxon>
        <taxon>Mesoterricola</taxon>
    </lineage>
</organism>
<dbReference type="KEGG" id="msea:METESE_07510"/>
<dbReference type="SMART" id="SM00387">
    <property type="entry name" value="HATPase_c"/>
    <property type="match status" value="1"/>
</dbReference>
<evidence type="ECO:0000259" key="12">
    <source>
        <dbReference type="PROSITE" id="PS50112"/>
    </source>
</evidence>
<evidence type="ECO:0000256" key="3">
    <source>
        <dbReference type="ARBA" id="ARBA00022553"/>
    </source>
</evidence>
<feature type="domain" description="Histidine kinase" evidence="10">
    <location>
        <begin position="494"/>
        <end position="615"/>
    </location>
</feature>
<dbReference type="Proteomes" id="UP001228113">
    <property type="component" value="Chromosome"/>
</dbReference>
<dbReference type="CDD" id="cd00130">
    <property type="entry name" value="PAS"/>
    <property type="match status" value="1"/>
</dbReference>
<dbReference type="EMBL" id="AP027081">
    <property type="protein sequence ID" value="BDU75793.1"/>
    <property type="molecule type" value="Genomic_DNA"/>
</dbReference>
<dbReference type="RefSeq" id="WP_316411110.1">
    <property type="nucleotide sequence ID" value="NZ_AP027081.1"/>
</dbReference>
<dbReference type="Gene3D" id="3.30.565.10">
    <property type="entry name" value="Histidine kinase-like ATPase, C-terminal domain"/>
    <property type="match status" value="1"/>
</dbReference>
<dbReference type="SUPFAM" id="SSF55785">
    <property type="entry name" value="PYP-like sensor domain (PAS domain)"/>
    <property type="match status" value="2"/>
</dbReference>
<feature type="domain" description="Response regulatory" evidence="11">
    <location>
        <begin position="6"/>
        <end position="123"/>
    </location>
</feature>
<feature type="domain" description="PAS" evidence="12">
    <location>
        <begin position="141"/>
        <end position="178"/>
    </location>
</feature>
<dbReference type="PROSITE" id="PS50110">
    <property type="entry name" value="RESPONSE_REGULATORY"/>
    <property type="match status" value="1"/>
</dbReference>
<evidence type="ECO:0000256" key="2">
    <source>
        <dbReference type="ARBA" id="ARBA00012438"/>
    </source>
</evidence>